<sequence length="141" mass="15548">MIQYSLHCSKGHTYDAWFKNAAAFDEQQARGIVTCAVCGDVAVSKAPMAPSVARTGAEKISLSSSPPDAAKLRAMLREYRQKVTSEADYVGDRFAEEARKIHFEEVEARGIYGNATRDEVIALAEEGIEFMPLPDLPEEHN</sequence>
<accession>A0A0F5PU28</accession>
<reference evidence="1 3" key="1">
    <citation type="submission" date="2015-03" db="EMBL/GenBank/DDBJ databases">
        <authorList>
            <person name="Lepp D."/>
            <person name="Hassan Y.I."/>
            <person name="Li X.-Z."/>
            <person name="Zhou T."/>
        </authorList>
    </citation>
    <scope>NUCLEOTIDE SEQUENCE [LARGE SCALE GENOMIC DNA]</scope>
    <source>
        <strain evidence="1 3">Cr7-05</strain>
    </source>
</reference>
<keyword evidence="3" id="KW-1185">Reference proteome</keyword>
<reference evidence="2 4" key="2">
    <citation type="submission" date="2016-10" db="EMBL/GenBank/DDBJ databases">
        <authorList>
            <person name="de Groot N.N."/>
        </authorList>
    </citation>
    <scope>NUCLEOTIDE SEQUENCE [LARGE SCALE GENOMIC DNA]</scope>
    <source>
        <strain evidence="2 4">CGMCC 1.10210</strain>
    </source>
</reference>
<dbReference type="EMBL" id="LAPV01000142">
    <property type="protein sequence ID" value="KKC32095.1"/>
    <property type="molecule type" value="Genomic_DNA"/>
</dbReference>
<dbReference type="PATRIC" id="fig|728005.3.peg.1366"/>
<evidence type="ECO:0000313" key="2">
    <source>
        <dbReference type="EMBL" id="SFD20188.1"/>
    </source>
</evidence>
<dbReference type="EMBL" id="FOMB01000028">
    <property type="protein sequence ID" value="SFD20188.1"/>
    <property type="molecule type" value="Genomic_DNA"/>
</dbReference>
<dbReference type="Pfam" id="PF06676">
    <property type="entry name" value="DUF1178"/>
    <property type="match status" value="1"/>
</dbReference>
<dbReference type="PIRSF" id="PIRSF032131">
    <property type="entry name" value="UCP032131"/>
    <property type="match status" value="1"/>
</dbReference>
<dbReference type="STRING" id="728005.SAMN04488059_12815"/>
<evidence type="ECO:0000313" key="3">
    <source>
        <dbReference type="Proteomes" id="UP000033519"/>
    </source>
</evidence>
<dbReference type="OrthoDB" id="9799894at2"/>
<dbReference type="AlphaFoldDB" id="A0A0F5PU28"/>
<protein>
    <recommendedName>
        <fullName evidence="5">DUF1178 family protein</fullName>
    </recommendedName>
</protein>
<gene>
    <name evidence="2" type="ORF">SAMN04488059_12815</name>
    <name evidence="1" type="ORF">WH91_15805</name>
</gene>
<organism evidence="2 4">
    <name type="scientific">Devosia psychrophila</name>
    <dbReference type="NCBI Taxonomy" id="728005"/>
    <lineage>
        <taxon>Bacteria</taxon>
        <taxon>Pseudomonadati</taxon>
        <taxon>Pseudomonadota</taxon>
        <taxon>Alphaproteobacteria</taxon>
        <taxon>Hyphomicrobiales</taxon>
        <taxon>Devosiaceae</taxon>
        <taxon>Devosia</taxon>
    </lineage>
</organism>
<name>A0A0F5PU28_9HYPH</name>
<dbReference type="RefSeq" id="WP_046171972.1">
    <property type="nucleotide sequence ID" value="NZ_FOMB01000028.1"/>
</dbReference>
<evidence type="ECO:0008006" key="5">
    <source>
        <dbReference type="Google" id="ProtNLM"/>
    </source>
</evidence>
<dbReference type="Proteomes" id="UP000033519">
    <property type="component" value="Unassembled WGS sequence"/>
</dbReference>
<dbReference type="InterPro" id="IPR009562">
    <property type="entry name" value="DUF1178"/>
</dbReference>
<evidence type="ECO:0000313" key="4">
    <source>
        <dbReference type="Proteomes" id="UP000182258"/>
    </source>
</evidence>
<proteinExistence type="predicted"/>
<dbReference type="Proteomes" id="UP000182258">
    <property type="component" value="Unassembled WGS sequence"/>
</dbReference>
<evidence type="ECO:0000313" key="1">
    <source>
        <dbReference type="EMBL" id="KKC32095.1"/>
    </source>
</evidence>